<comment type="subcellular location">
    <subcellularLocation>
        <location evidence="1">Membrane</location>
        <topology evidence="1">Multi-pass membrane protein</topology>
    </subcellularLocation>
</comment>
<dbReference type="Gene3D" id="2.70.170.10">
    <property type="entry name" value="Neurotransmitter-gated ion-channel ligand-binding domain"/>
    <property type="match status" value="1"/>
</dbReference>
<organism evidence="8 9">
    <name type="scientific">Mytilus galloprovincialis</name>
    <name type="common">Mediterranean mussel</name>
    <dbReference type="NCBI Taxonomy" id="29158"/>
    <lineage>
        <taxon>Eukaryota</taxon>
        <taxon>Metazoa</taxon>
        <taxon>Spiralia</taxon>
        <taxon>Lophotrochozoa</taxon>
        <taxon>Mollusca</taxon>
        <taxon>Bivalvia</taxon>
        <taxon>Autobranchia</taxon>
        <taxon>Pteriomorphia</taxon>
        <taxon>Mytilida</taxon>
        <taxon>Mytiloidea</taxon>
        <taxon>Mytilidae</taxon>
        <taxon>Mytilinae</taxon>
        <taxon>Mytilus</taxon>
    </lineage>
</organism>
<dbReference type="Pfam" id="PF02932">
    <property type="entry name" value="Neur_chan_memb"/>
    <property type="match status" value="1"/>
</dbReference>
<evidence type="ECO:0000256" key="4">
    <source>
        <dbReference type="ARBA" id="ARBA00023136"/>
    </source>
</evidence>
<protein>
    <submittedName>
        <fullName evidence="8">Uncharacterized protein</fullName>
    </submittedName>
</protein>
<name>A0A8B6GSG6_MYTGA</name>
<dbReference type="EMBL" id="UYJE01008952">
    <property type="protein sequence ID" value="VDI68804.1"/>
    <property type="molecule type" value="Genomic_DNA"/>
</dbReference>
<dbReference type="InterPro" id="IPR038050">
    <property type="entry name" value="Neuro_actylchol_rec"/>
</dbReference>
<feature type="transmembrane region" description="Helical" evidence="5">
    <location>
        <begin position="357"/>
        <end position="382"/>
    </location>
</feature>
<feature type="transmembrane region" description="Helical" evidence="5">
    <location>
        <begin position="440"/>
        <end position="461"/>
    </location>
</feature>
<dbReference type="GO" id="GO:0005230">
    <property type="term" value="F:extracellular ligand-gated monoatomic ion channel activity"/>
    <property type="evidence" value="ECO:0007669"/>
    <property type="project" value="InterPro"/>
</dbReference>
<evidence type="ECO:0000313" key="8">
    <source>
        <dbReference type="EMBL" id="VDI68804.1"/>
    </source>
</evidence>
<dbReference type="CDD" id="cd18989">
    <property type="entry name" value="LGIC_ECD_cation"/>
    <property type="match status" value="1"/>
</dbReference>
<dbReference type="SUPFAM" id="SSF90112">
    <property type="entry name" value="Neurotransmitter-gated ion-channel transmembrane pore"/>
    <property type="match status" value="1"/>
</dbReference>
<evidence type="ECO:0000259" key="7">
    <source>
        <dbReference type="Pfam" id="PF02932"/>
    </source>
</evidence>
<evidence type="ECO:0000259" key="6">
    <source>
        <dbReference type="Pfam" id="PF02931"/>
    </source>
</evidence>
<feature type="transmembrane region" description="Helical" evidence="5">
    <location>
        <begin position="328"/>
        <end position="345"/>
    </location>
</feature>
<dbReference type="InterPro" id="IPR036719">
    <property type="entry name" value="Neuro-gated_channel_TM_sf"/>
</dbReference>
<feature type="transmembrane region" description="Helical" evidence="5">
    <location>
        <begin position="54"/>
        <end position="78"/>
    </location>
</feature>
<feature type="domain" description="Neurotransmitter-gated ion-channel transmembrane" evidence="7">
    <location>
        <begin position="303"/>
        <end position="379"/>
    </location>
</feature>
<sequence>MGVDSPRRQNVHHAIIFVEGRTEPVKSCNKNQKSWGMEIRKKKLRWNTIVNADLSMNVIILCICLIVVWMFVVQGFILHTDVQKLNEYLTNVSKYVKPRINQLQPVNVDIMLSMNTIQDYDEISGNLIFTASFAFFWNDELKMWNPYLYNGIVSTQLPILQTWVPALFLQNGVNQNSLYTFSNIMDIETTVVTYNYNGNAGFIIFGQYQITCESDVTHFPFDEHVCTISLYTIDILNGISLSSERGIFLDASIANAEWTIKPNSENTFVTNHTFYLTTTSTTQDKIQFSFTIKREYLFPFLNIIFPVIILSFSHFLVFLLPVVSGERTSFSFTLLLSVVVFMTAASEQLPPSNNISIFNIFLLHLFVFSILITTLVVFSIQLFYKDTYPTENGVLFKAVLLLYVCFHKTMVADESINNQSEDDNKEAQLWKKVASFFDRFCLFFFFVCFLLQLIVYGSVLANI</sequence>
<dbReference type="InterPro" id="IPR006202">
    <property type="entry name" value="Neur_chan_lig-bd"/>
</dbReference>
<dbReference type="GO" id="GO:0016020">
    <property type="term" value="C:membrane"/>
    <property type="evidence" value="ECO:0007669"/>
    <property type="project" value="UniProtKB-SubCell"/>
</dbReference>
<reference evidence="8" key="1">
    <citation type="submission" date="2018-11" db="EMBL/GenBank/DDBJ databases">
        <authorList>
            <person name="Alioto T."/>
            <person name="Alioto T."/>
        </authorList>
    </citation>
    <scope>NUCLEOTIDE SEQUENCE</scope>
</reference>
<accession>A0A8B6GSG6</accession>
<evidence type="ECO:0000256" key="1">
    <source>
        <dbReference type="ARBA" id="ARBA00004141"/>
    </source>
</evidence>
<keyword evidence="3 5" id="KW-1133">Transmembrane helix</keyword>
<dbReference type="InterPro" id="IPR036734">
    <property type="entry name" value="Neur_chan_lig-bd_sf"/>
</dbReference>
<keyword evidence="4 5" id="KW-0472">Membrane</keyword>
<dbReference type="InterPro" id="IPR006029">
    <property type="entry name" value="Neurotrans-gated_channel_TM"/>
</dbReference>
<dbReference type="Proteomes" id="UP000596742">
    <property type="component" value="Unassembled WGS sequence"/>
</dbReference>
<proteinExistence type="predicted"/>
<dbReference type="OrthoDB" id="6088466at2759"/>
<evidence type="ECO:0000256" key="2">
    <source>
        <dbReference type="ARBA" id="ARBA00022692"/>
    </source>
</evidence>
<dbReference type="GO" id="GO:0004888">
    <property type="term" value="F:transmembrane signaling receptor activity"/>
    <property type="evidence" value="ECO:0007669"/>
    <property type="project" value="InterPro"/>
</dbReference>
<feature type="domain" description="Neurotransmitter-gated ion-channel ligand-binding" evidence="6">
    <location>
        <begin position="85"/>
        <end position="295"/>
    </location>
</feature>
<feature type="transmembrane region" description="Helical" evidence="5">
    <location>
        <begin position="296"/>
        <end position="322"/>
    </location>
</feature>
<evidence type="ECO:0000313" key="9">
    <source>
        <dbReference type="Proteomes" id="UP000596742"/>
    </source>
</evidence>
<evidence type="ECO:0000256" key="3">
    <source>
        <dbReference type="ARBA" id="ARBA00022989"/>
    </source>
</evidence>
<dbReference type="Pfam" id="PF02931">
    <property type="entry name" value="Neur_chan_LBD"/>
    <property type="match status" value="1"/>
</dbReference>
<dbReference type="InterPro" id="IPR006201">
    <property type="entry name" value="Neur_channel"/>
</dbReference>
<dbReference type="Gene3D" id="1.20.58.390">
    <property type="entry name" value="Neurotransmitter-gated ion-channel transmembrane domain"/>
    <property type="match status" value="1"/>
</dbReference>
<comment type="caution">
    <text evidence="8">The sequence shown here is derived from an EMBL/GenBank/DDBJ whole genome shotgun (WGS) entry which is preliminary data.</text>
</comment>
<dbReference type="AlphaFoldDB" id="A0A8B6GSG6"/>
<dbReference type="SUPFAM" id="SSF63712">
    <property type="entry name" value="Nicotinic receptor ligand binding domain-like"/>
    <property type="match status" value="1"/>
</dbReference>
<dbReference type="CDD" id="cd19051">
    <property type="entry name" value="LGIC_TM_cation"/>
    <property type="match status" value="1"/>
</dbReference>
<keyword evidence="2 5" id="KW-0812">Transmembrane</keyword>
<keyword evidence="9" id="KW-1185">Reference proteome</keyword>
<evidence type="ECO:0000256" key="5">
    <source>
        <dbReference type="SAM" id="Phobius"/>
    </source>
</evidence>
<gene>
    <name evidence="8" type="ORF">MGAL_10B074217</name>
</gene>
<dbReference type="PANTHER" id="PTHR18945">
    <property type="entry name" value="NEUROTRANSMITTER GATED ION CHANNEL"/>
    <property type="match status" value="1"/>
</dbReference>